<evidence type="ECO:0000313" key="2">
    <source>
        <dbReference type="EMBL" id="SEM67923.1"/>
    </source>
</evidence>
<dbReference type="STRING" id="295069.SAMN05421856_105238"/>
<dbReference type="InterPro" id="IPR013568">
    <property type="entry name" value="SEFIR_dom"/>
</dbReference>
<gene>
    <name evidence="2" type="ORF">SAMN05421856_105238</name>
</gene>
<dbReference type="Pfam" id="PF13676">
    <property type="entry name" value="TIR_2"/>
    <property type="match status" value="1"/>
</dbReference>
<dbReference type="InterPro" id="IPR035897">
    <property type="entry name" value="Toll_tir_struct_dom_sf"/>
</dbReference>
<keyword evidence="3" id="KW-1185">Reference proteome</keyword>
<dbReference type="Gene3D" id="3.40.50.10140">
    <property type="entry name" value="Toll/interleukin-1 receptor homology (TIR) domain"/>
    <property type="match status" value="1"/>
</dbReference>
<feature type="domain" description="SEFIR" evidence="1">
    <location>
        <begin position="3"/>
        <end position="139"/>
    </location>
</feature>
<evidence type="ECO:0000259" key="1">
    <source>
        <dbReference type="PROSITE" id="PS51534"/>
    </source>
</evidence>
<dbReference type="InterPro" id="IPR000157">
    <property type="entry name" value="TIR_dom"/>
</dbReference>
<dbReference type="Proteomes" id="UP000199450">
    <property type="component" value="Unassembled WGS sequence"/>
</dbReference>
<evidence type="ECO:0000313" key="3">
    <source>
        <dbReference type="Proteomes" id="UP000199450"/>
    </source>
</evidence>
<dbReference type="OrthoDB" id="5149141at2"/>
<proteinExistence type="predicted"/>
<protein>
    <submittedName>
        <fullName evidence="2">SEFIR domain-containing protein</fullName>
    </submittedName>
</protein>
<dbReference type="PROSITE" id="PS51534">
    <property type="entry name" value="SEFIR"/>
    <property type="match status" value="1"/>
</dbReference>
<accession>A0A1H8ABJ7</accession>
<dbReference type="EMBL" id="FOBV01000005">
    <property type="protein sequence ID" value="SEM67923.1"/>
    <property type="molecule type" value="Genomic_DNA"/>
</dbReference>
<dbReference type="AlphaFoldDB" id="A0A1H8ABJ7"/>
<dbReference type="RefSeq" id="WP_090000339.1">
    <property type="nucleotide sequence ID" value="NZ_FOBV01000005.1"/>
</dbReference>
<dbReference type="GO" id="GO:0007165">
    <property type="term" value="P:signal transduction"/>
    <property type="evidence" value="ECO:0007669"/>
    <property type="project" value="InterPro"/>
</dbReference>
<organism evidence="2 3">
    <name type="scientific">Chryseobacterium taichungense</name>
    <dbReference type="NCBI Taxonomy" id="295069"/>
    <lineage>
        <taxon>Bacteria</taxon>
        <taxon>Pseudomonadati</taxon>
        <taxon>Bacteroidota</taxon>
        <taxon>Flavobacteriia</taxon>
        <taxon>Flavobacteriales</taxon>
        <taxon>Weeksellaceae</taxon>
        <taxon>Chryseobacterium group</taxon>
        <taxon>Chryseobacterium</taxon>
    </lineage>
</organism>
<reference evidence="3" key="1">
    <citation type="submission" date="2016-10" db="EMBL/GenBank/DDBJ databases">
        <authorList>
            <person name="Varghese N."/>
            <person name="Submissions S."/>
        </authorList>
    </citation>
    <scope>NUCLEOTIDE SEQUENCE [LARGE SCALE GENOMIC DNA]</scope>
    <source>
        <strain evidence="3">DSM 17453</strain>
    </source>
</reference>
<name>A0A1H8ABJ7_9FLAO</name>
<sequence length="484" mass="57475">METKKVFISYSWGLQEHQEKVREIGTRLMSDGIDVILDQWSLKDGHDLNFFMESIVNDNTINKVLIISDKNYSLKADGRKGGVGTEAQILTPEIYGNTQQEKFIPIVFERDEENKPYLPTFLKSRKYIDLSTEEYYEEEYENLVRNILDAPQIRKPKLGTIPSFITEEKQHDSKTYFQLKSLDNQLNKNPLKVDSLTNDFLSIFLDNLWNFQLVNTPRSIGEFGELLINNLSSYREMRNDYIEFLLKVTKNEYNLDVERLISFFEKSSLYKKPRDFGENIRSYYEADFENFKIIFQELFLYTIAIAYKNNNYNLVSDLLNSGYYFSDVTGRNTELEKFYQLYSHNQNLENYYKELENKITGFGHYVITNLNSNISKMEIIFADTLNHYISELQSKNYKKWFPTTYLYKDEYRDFDFFIKLTSKRFFDKVKGIFNVEDVESFKALISNYQQVVEKENRSRPTYGNWHSIPFIFEAVKINKVATER</sequence>